<dbReference type="InterPro" id="IPR041492">
    <property type="entry name" value="HAD_2"/>
</dbReference>
<keyword evidence="2" id="KW-1185">Reference proteome</keyword>
<comment type="caution">
    <text evidence="1">The sequence shown here is derived from an EMBL/GenBank/DDBJ whole genome shotgun (WGS) entry which is preliminary data.</text>
</comment>
<protein>
    <submittedName>
        <fullName evidence="1">HAD superfamily hydrolase (TIGR01549 family)</fullName>
    </submittedName>
</protein>
<dbReference type="Gene3D" id="1.10.150.240">
    <property type="entry name" value="Putative phosphatase, domain 2"/>
    <property type="match status" value="1"/>
</dbReference>
<dbReference type="SFLD" id="SFLDS00003">
    <property type="entry name" value="Haloacid_Dehalogenase"/>
    <property type="match status" value="1"/>
</dbReference>
<dbReference type="Gene3D" id="3.40.50.1000">
    <property type="entry name" value="HAD superfamily/HAD-like"/>
    <property type="match status" value="1"/>
</dbReference>
<dbReference type="RefSeq" id="WP_209975011.1">
    <property type="nucleotide sequence ID" value="NZ_JAGGLB010000018.1"/>
</dbReference>
<proteinExistence type="predicted"/>
<dbReference type="PANTHER" id="PTHR43434:SF1">
    <property type="entry name" value="PHOSPHOGLYCOLATE PHOSPHATASE"/>
    <property type="match status" value="1"/>
</dbReference>
<keyword evidence="1" id="KW-0378">Hydrolase</keyword>
<reference evidence="1 2" key="1">
    <citation type="submission" date="2021-03" db="EMBL/GenBank/DDBJ databases">
        <title>Genomic Encyclopedia of Type Strains, Phase IV (KMG-IV): sequencing the most valuable type-strain genomes for metagenomic binning, comparative biology and taxonomic classification.</title>
        <authorList>
            <person name="Goeker M."/>
        </authorList>
    </citation>
    <scope>NUCLEOTIDE SEQUENCE [LARGE SCALE GENOMIC DNA]</scope>
    <source>
        <strain evidence="1 2">DSM 26048</strain>
    </source>
</reference>
<dbReference type="Proteomes" id="UP001519287">
    <property type="component" value="Unassembled WGS sequence"/>
</dbReference>
<gene>
    <name evidence="1" type="ORF">J2Z66_004904</name>
</gene>
<dbReference type="EMBL" id="JAGGLB010000018">
    <property type="protein sequence ID" value="MBP1993283.1"/>
    <property type="molecule type" value="Genomic_DNA"/>
</dbReference>
<evidence type="ECO:0000313" key="2">
    <source>
        <dbReference type="Proteomes" id="UP001519287"/>
    </source>
</evidence>
<evidence type="ECO:0000313" key="1">
    <source>
        <dbReference type="EMBL" id="MBP1993283.1"/>
    </source>
</evidence>
<sequence length="228" mass="25039">MDITREKPEAMLFDLDGTLFRSETLLLPAFHAAFDQLKQEGLYAGERPPDSRILGALGMLLEHIWERVLPDASMEARERMNILLLELQVQGLEEGNVDFYEGVAATLKELHAQGIRLFVASNGLEGYVRNVIAIGGLEGLFEGLYSAGEFQTKSKVDLVKLLLDTYGIKSAWMVGDRSSDVEAGIKNGLTVVGCDYAGFRSEGELEGSDICIKSFAELLNHLPAELDA</sequence>
<dbReference type="InterPro" id="IPR050155">
    <property type="entry name" value="HAD-like_hydrolase_sf"/>
</dbReference>
<name>A0ABS4J0E7_9BACL</name>
<accession>A0ABS4J0E7</accession>
<dbReference type="PANTHER" id="PTHR43434">
    <property type="entry name" value="PHOSPHOGLYCOLATE PHOSPHATASE"/>
    <property type="match status" value="1"/>
</dbReference>
<dbReference type="SUPFAM" id="SSF56784">
    <property type="entry name" value="HAD-like"/>
    <property type="match status" value="1"/>
</dbReference>
<organism evidence="1 2">
    <name type="scientific">Paenibacillus eucommiae</name>
    <dbReference type="NCBI Taxonomy" id="1355755"/>
    <lineage>
        <taxon>Bacteria</taxon>
        <taxon>Bacillati</taxon>
        <taxon>Bacillota</taxon>
        <taxon>Bacilli</taxon>
        <taxon>Bacillales</taxon>
        <taxon>Paenibacillaceae</taxon>
        <taxon>Paenibacillus</taxon>
    </lineage>
</organism>
<dbReference type="InterPro" id="IPR023214">
    <property type="entry name" value="HAD_sf"/>
</dbReference>
<dbReference type="InterPro" id="IPR036412">
    <property type="entry name" value="HAD-like_sf"/>
</dbReference>
<dbReference type="GO" id="GO:0016787">
    <property type="term" value="F:hydrolase activity"/>
    <property type="evidence" value="ECO:0007669"/>
    <property type="project" value="UniProtKB-KW"/>
</dbReference>
<dbReference type="SFLD" id="SFLDG01129">
    <property type="entry name" value="C1.5:_HAD__Beta-PGM__Phosphata"/>
    <property type="match status" value="1"/>
</dbReference>
<dbReference type="InterPro" id="IPR023198">
    <property type="entry name" value="PGP-like_dom2"/>
</dbReference>
<dbReference type="Pfam" id="PF13419">
    <property type="entry name" value="HAD_2"/>
    <property type="match status" value="1"/>
</dbReference>